<reference evidence="5 6" key="1">
    <citation type="journal article" date="2016" name="Proc. Natl. Acad. Sci. U.S.A.">
        <title>Comparative genomics of biotechnologically important yeasts.</title>
        <authorList>
            <person name="Riley R."/>
            <person name="Haridas S."/>
            <person name="Wolfe K.H."/>
            <person name="Lopes M.R."/>
            <person name="Hittinger C.T."/>
            <person name="Goeker M."/>
            <person name="Salamov A.A."/>
            <person name="Wisecaver J.H."/>
            <person name="Long T.M."/>
            <person name="Calvey C.H."/>
            <person name="Aerts A.L."/>
            <person name="Barry K.W."/>
            <person name="Choi C."/>
            <person name="Clum A."/>
            <person name="Coughlan A.Y."/>
            <person name="Deshpande S."/>
            <person name="Douglass A.P."/>
            <person name="Hanson S.J."/>
            <person name="Klenk H.-P."/>
            <person name="LaButti K.M."/>
            <person name="Lapidus A."/>
            <person name="Lindquist E.A."/>
            <person name="Lipzen A.M."/>
            <person name="Meier-Kolthoff J.P."/>
            <person name="Ohm R.A."/>
            <person name="Otillar R.P."/>
            <person name="Pangilinan J.L."/>
            <person name="Peng Y."/>
            <person name="Rokas A."/>
            <person name="Rosa C.A."/>
            <person name="Scheuner C."/>
            <person name="Sibirny A.A."/>
            <person name="Slot J.C."/>
            <person name="Stielow J.B."/>
            <person name="Sun H."/>
            <person name="Kurtzman C.P."/>
            <person name="Blackwell M."/>
            <person name="Grigoriev I.V."/>
            <person name="Jeffries T.W."/>
        </authorList>
    </citation>
    <scope>NUCLEOTIDE SEQUENCE [LARGE SCALE GENOMIC DNA]</scope>
    <source>
        <strain evidence="5 6">NRRL Y-11557</strain>
    </source>
</reference>
<feature type="region of interest" description="Disordered" evidence="3">
    <location>
        <begin position="1"/>
        <end position="26"/>
    </location>
</feature>
<dbReference type="SUPFAM" id="SSF56219">
    <property type="entry name" value="DNase I-like"/>
    <property type="match status" value="1"/>
</dbReference>
<protein>
    <recommendedName>
        <fullName evidence="4">Endonuclease/exonuclease/phosphatase domain-containing protein</fullName>
    </recommendedName>
</protein>
<organism evidence="5 6">
    <name type="scientific">Lipomyces starkeyi NRRL Y-11557</name>
    <dbReference type="NCBI Taxonomy" id="675824"/>
    <lineage>
        <taxon>Eukaryota</taxon>
        <taxon>Fungi</taxon>
        <taxon>Dikarya</taxon>
        <taxon>Ascomycota</taxon>
        <taxon>Saccharomycotina</taxon>
        <taxon>Lipomycetes</taxon>
        <taxon>Lipomycetales</taxon>
        <taxon>Lipomycetaceae</taxon>
        <taxon>Lipomyces</taxon>
    </lineage>
</organism>
<keyword evidence="6" id="KW-1185">Reference proteome</keyword>
<name>A0A1E3QFK8_LIPST</name>
<dbReference type="PANTHER" id="PTHR12121:SF45">
    <property type="entry name" value="NOCTURNIN"/>
    <property type="match status" value="1"/>
</dbReference>
<feature type="compositionally biased region" description="Basic and acidic residues" evidence="3">
    <location>
        <begin position="1"/>
        <end position="11"/>
    </location>
</feature>
<dbReference type="Proteomes" id="UP000094385">
    <property type="component" value="Unassembled WGS sequence"/>
</dbReference>
<evidence type="ECO:0000259" key="4">
    <source>
        <dbReference type="Pfam" id="PF03372"/>
    </source>
</evidence>
<comment type="similarity">
    <text evidence="1">Belongs to the CCR4/nocturin family.</text>
</comment>
<dbReference type="Pfam" id="PF03372">
    <property type="entry name" value="Exo_endo_phos"/>
    <property type="match status" value="1"/>
</dbReference>
<evidence type="ECO:0000256" key="1">
    <source>
        <dbReference type="ARBA" id="ARBA00010774"/>
    </source>
</evidence>
<evidence type="ECO:0000256" key="2">
    <source>
        <dbReference type="ARBA" id="ARBA00022801"/>
    </source>
</evidence>
<dbReference type="GO" id="GO:0000175">
    <property type="term" value="F:3'-5'-RNA exonuclease activity"/>
    <property type="evidence" value="ECO:0007669"/>
    <property type="project" value="TreeGrafter"/>
</dbReference>
<feature type="domain" description="Endonuclease/exonuclease/phosphatase" evidence="4">
    <location>
        <begin position="88"/>
        <end position="284"/>
    </location>
</feature>
<evidence type="ECO:0000313" key="5">
    <source>
        <dbReference type="EMBL" id="ODQ76493.1"/>
    </source>
</evidence>
<dbReference type="Gene3D" id="3.60.10.10">
    <property type="entry name" value="Endonuclease/exonuclease/phosphatase"/>
    <property type="match status" value="1"/>
</dbReference>
<dbReference type="InterPro" id="IPR036691">
    <property type="entry name" value="Endo/exonu/phosph_ase_sf"/>
</dbReference>
<dbReference type="EMBL" id="KV454289">
    <property type="protein sequence ID" value="ODQ76493.1"/>
    <property type="molecule type" value="Genomic_DNA"/>
</dbReference>
<sequence>MPEPDTMPKKESSRKKGGGRPDFVTPEYIAAQREKREQAKAEKARRNAELGILPEEPAFNTNFRKRPMLAVCGKGGIGSGAFVDVKIMTYNVLGQALIRRKLFPTNGDALKWRWRSKMLLSELKYYNADIMCLQEVDLAHMDTFYVPELKQLGYDLLYIRGDGKNHGLLICWRISMCSLVKSESVVYDNDNGYDPADVDAKPTVPQARTRNVASLAALKFNGPDEGGLIIGTTHLFWHPHGTFERTRQAAVLVRNAKKFASQIDRKWPVFLAGDFNSLPFDSPYLCLTKGKETRNTVHAYEILRSSWDHEYKKKEADEGEDEVEEDEGDEESTDWPEERPELAAAQAPVAELSPSTAADGQVPKAASPAETVVDSSQQAAVSGGKSTIEDIMELHDNNNVLLRSLYGAFYRYVHPENSDVELRNGEPAFSNWAFTWRGLLDYIFVMEYPDRRACDSADKREIVPGVSVLELLRLPQPEEMGEEPSGQPREGQYPSDHLCLVAKVRVVQ</sequence>
<dbReference type="GO" id="GO:0006139">
    <property type="term" value="P:nucleobase-containing compound metabolic process"/>
    <property type="evidence" value="ECO:0007669"/>
    <property type="project" value="UniProtKB-ARBA"/>
</dbReference>
<proteinExistence type="inferred from homology"/>
<keyword evidence="2" id="KW-0378">Hydrolase</keyword>
<dbReference type="AlphaFoldDB" id="A0A1E3QFK8"/>
<feature type="region of interest" description="Disordered" evidence="3">
    <location>
        <begin position="312"/>
        <end position="378"/>
    </location>
</feature>
<accession>A0A1E3QFK8</accession>
<dbReference type="OrthoDB" id="428734at2759"/>
<feature type="compositionally biased region" description="Acidic residues" evidence="3">
    <location>
        <begin position="317"/>
        <end position="335"/>
    </location>
</feature>
<dbReference type="InterPro" id="IPR005135">
    <property type="entry name" value="Endo/exonuclease/phosphatase"/>
</dbReference>
<dbReference type="InterPro" id="IPR050410">
    <property type="entry name" value="CCR4/nocturin_mRNA_transcr"/>
</dbReference>
<evidence type="ECO:0000256" key="3">
    <source>
        <dbReference type="SAM" id="MobiDB-lite"/>
    </source>
</evidence>
<dbReference type="PANTHER" id="PTHR12121">
    <property type="entry name" value="CARBON CATABOLITE REPRESSOR PROTEIN 4"/>
    <property type="match status" value="1"/>
</dbReference>
<gene>
    <name evidence="5" type="ORF">LIPSTDRAFT_135144</name>
</gene>
<evidence type="ECO:0000313" key="6">
    <source>
        <dbReference type="Proteomes" id="UP000094385"/>
    </source>
</evidence>